<accession>A0ABW2FH69</accession>
<dbReference type="SUPFAM" id="SSF69279">
    <property type="entry name" value="Phage tail proteins"/>
    <property type="match status" value="1"/>
</dbReference>
<dbReference type="Pfam" id="PF24032">
    <property type="entry name" value="YQBQ"/>
    <property type="match status" value="1"/>
</dbReference>
<evidence type="ECO:0000259" key="1">
    <source>
        <dbReference type="Pfam" id="PF24032"/>
    </source>
</evidence>
<dbReference type="InterPro" id="IPR056937">
    <property type="entry name" value="YqbQ/XkdQ"/>
</dbReference>
<dbReference type="RefSeq" id="WP_378044070.1">
    <property type="nucleotide sequence ID" value="NZ_JBHMDN010000002.1"/>
</dbReference>
<dbReference type="EMBL" id="JBHTAI010000023">
    <property type="protein sequence ID" value="MFC7152496.1"/>
    <property type="molecule type" value="Genomic_DNA"/>
</dbReference>
<name>A0ABW2FH69_9BACL</name>
<dbReference type="Proteomes" id="UP001596378">
    <property type="component" value="Unassembled WGS sequence"/>
</dbReference>
<sequence>MIELLLDNKDGKVWDLSSIVSDISWKTTRIGRPGSLEFTLVRGGIFQAKDFKINTGDVISFRYDSANVFYGYVFKLSESNDEAVKILCYDQIRYLQSSDTYAFAGATAADVLRRIAGDFGLKLGRVDDTGYRIPTLLEDNQKLIDIICKALDLTLINGGRNYFLYDDFGGLSLRDSESMLLEFFVGDSSLMTGYGAERSIDSDTYNRIKLYRDNKKSGKRDTYIAQDSASMARWGVLQLSQSVDENMNDAQISDMLNTLIAVKNRETRTLKVDAIGDVRVRAGCYVPIVIGERGINQPFLVDTCSHRFDGGDHTMTLELKVI</sequence>
<evidence type="ECO:0000313" key="2">
    <source>
        <dbReference type="EMBL" id="MFC7152496.1"/>
    </source>
</evidence>
<keyword evidence="3" id="KW-1185">Reference proteome</keyword>
<feature type="domain" description="YqbQ/XkdQ" evidence="1">
    <location>
        <begin position="23"/>
        <end position="320"/>
    </location>
</feature>
<proteinExistence type="predicted"/>
<comment type="caution">
    <text evidence="2">The sequence shown here is derived from an EMBL/GenBank/DDBJ whole genome shotgun (WGS) entry which is preliminary data.</text>
</comment>
<gene>
    <name evidence="2" type="ORF">ACFQMJ_28505</name>
</gene>
<protein>
    <recommendedName>
        <fullName evidence="1">YqbQ/XkdQ domain-containing protein</fullName>
    </recommendedName>
</protein>
<evidence type="ECO:0000313" key="3">
    <source>
        <dbReference type="Proteomes" id="UP001596378"/>
    </source>
</evidence>
<organism evidence="2 3">
    <name type="scientific">Cohnella cellulosilytica</name>
    <dbReference type="NCBI Taxonomy" id="986710"/>
    <lineage>
        <taxon>Bacteria</taxon>
        <taxon>Bacillati</taxon>
        <taxon>Bacillota</taxon>
        <taxon>Bacilli</taxon>
        <taxon>Bacillales</taxon>
        <taxon>Paenibacillaceae</taxon>
        <taxon>Cohnella</taxon>
    </lineage>
</organism>
<reference evidence="3" key="1">
    <citation type="journal article" date="2019" name="Int. J. Syst. Evol. Microbiol.">
        <title>The Global Catalogue of Microorganisms (GCM) 10K type strain sequencing project: providing services to taxonomists for standard genome sequencing and annotation.</title>
        <authorList>
            <consortium name="The Broad Institute Genomics Platform"/>
            <consortium name="The Broad Institute Genome Sequencing Center for Infectious Disease"/>
            <person name="Wu L."/>
            <person name="Ma J."/>
        </authorList>
    </citation>
    <scope>NUCLEOTIDE SEQUENCE [LARGE SCALE GENOMIC DNA]</scope>
    <source>
        <strain evidence="3">KCTC 12907</strain>
    </source>
</reference>